<dbReference type="Pfam" id="PF07993">
    <property type="entry name" value="NAD_binding_4"/>
    <property type="match status" value="1"/>
</dbReference>
<dbReference type="Pfam" id="PF00550">
    <property type="entry name" value="PP-binding"/>
    <property type="match status" value="1"/>
</dbReference>
<dbReference type="InterPro" id="IPR001227">
    <property type="entry name" value="Ac_transferase_dom_sf"/>
</dbReference>
<dbReference type="GO" id="GO:0031177">
    <property type="term" value="F:phosphopantetheine binding"/>
    <property type="evidence" value="ECO:0007669"/>
    <property type="project" value="InterPro"/>
</dbReference>
<reference evidence="5 6" key="1">
    <citation type="submission" date="2017-06" db="EMBL/GenBank/DDBJ databases">
        <authorList>
            <person name="Kim H.J."/>
            <person name="Triplett B.A."/>
        </authorList>
    </citation>
    <scope>NUCLEOTIDE SEQUENCE [LARGE SCALE GENOMIC DNA]</scope>
    <source>
        <strain evidence="5 6">DSM 43151</strain>
    </source>
</reference>
<keyword evidence="6" id="KW-1185">Reference proteome</keyword>
<dbReference type="SMART" id="SM00826">
    <property type="entry name" value="PKS_DH"/>
    <property type="match status" value="1"/>
</dbReference>
<dbReference type="Gene3D" id="3.40.50.720">
    <property type="entry name" value="NAD(P)-binding Rossmann-like Domain"/>
    <property type="match status" value="2"/>
</dbReference>
<sequence length="1345" mass="142057">MDEVIPEFVAIVAGLRLSPPRIPLVSNVSGRLAGDEICTAEYWGEQIRSAVRFHDGVITLQEQGVTRFVELGPDAVLSALVQQSLETVTVVAPTMRKGQATFLTALAHLHVTGRDVDWSPLLTGGRHVDLPTYPFQRKRYWIEASPGASSSTPAGGIATDHPLLGVAMPVAGTDEMLFAGRSSADIPAAAVVDMLIRAGDQGGSSTLESLTIVTPLVRPAGVALATQIRVGAPGPDGRRPVSLHARPDGAEDPWTPHAHGHLHTGTRQAAFDLSEWPPPGAEPQEAELPAMAGVEVTGVWRRHDETYAGVTLAEDTDAGAYGLHPALLDAALRTVGEIGTVDRAELYATGATTLRVRVLPAGPGSVTVQLADRTGRPVAVLEGVTVRAADAGELADATYRPGASMFALTWTPATARSEGPTRWGALEDGVEHHLATGADAVHAYCEPPSGPLPASAHEATGRALSLVQDWLADPRLTGVPLVIITRGAVAARDGEPVDPAAAALWGLLRSAQSEAPDRIVLLDTDHWPLPDATLTAAVAAGEHQLAIRDETPLKPALTRTTPGAPAAPTWPTSGTVLITGGTGALGAVVARHLVSRHRVSRLLLTSRRGPDAAGAARLRRELRDLGTEVDVVACDVADRASLTAALATIPAEHPLTAVVHTAGVVDDALIGSLTPERLSAVLRPKADAAWHLHELTRDRPLTAFVLFSSIAGVIGGAGQGNYAAANAFLDGLAAHRRAHGLPATSIAWGLWEQDTGITGHLTEADRRRIVRAGFPPITVPHGTTLLDAALRASEPALVATPLDVAALRERRDQATPLLHALIGVASGRPAARNTDVDSRGLADRLAVLADTERDALVRDVVLGAVAGVLGHRDVTTVDADRAFSDQGFDSLTAVELRNRLTAETGLALPPTVVFDHPTPVGLATYLLGELNRAPGQANGAAGARIDFATEVTLADDIQPAETVVHVVDEPHEILLTGATGFLGAFLLRDLMRDTDARIHCLVRGRDEADALARVRENMRWYQVWDEIDETRLDVIVGDLAVPGLGIDPDTFDHLARTVDVVYHAGATVNWLRPYTELRTANVGGTQEILRLAARHRTVPVHHVSTVGVFAGPVTAGVPLAVDDPTGPPEALPSGYLRSKWVAEQVIGIARDRGLPVSVYRVDVISGDQRNGACQTHDFVWLTVKGMVQAGAVPGELAGAYHLVPVDHVSAGIVALSRKAEAGGRTFHFYNRSSLPLTRVVELLRSYGYPLADLDPAAWKTSVQADRENALLPLLDAFEMMIADSGSFYPSIDVSGTEQALDGTGVTCPELTAELFERYLDFFVSVGYLPPPAPAGALTAPERTTP</sequence>
<dbReference type="InterPro" id="IPR042104">
    <property type="entry name" value="PKS_dehydratase_sf"/>
</dbReference>
<dbReference type="PROSITE" id="PS50075">
    <property type="entry name" value="CARRIER"/>
    <property type="match status" value="1"/>
</dbReference>
<dbReference type="Gene3D" id="1.10.1200.10">
    <property type="entry name" value="ACP-like"/>
    <property type="match status" value="1"/>
</dbReference>
<dbReference type="GO" id="GO:0006633">
    <property type="term" value="P:fatty acid biosynthetic process"/>
    <property type="evidence" value="ECO:0007669"/>
    <property type="project" value="TreeGrafter"/>
</dbReference>
<dbReference type="InterPro" id="IPR020806">
    <property type="entry name" value="PKS_PP-bd"/>
</dbReference>
<dbReference type="InterPro" id="IPR013968">
    <property type="entry name" value="PKS_KR"/>
</dbReference>
<dbReference type="InterPro" id="IPR036736">
    <property type="entry name" value="ACP-like_sf"/>
</dbReference>
<evidence type="ECO:0000256" key="2">
    <source>
        <dbReference type="ARBA" id="ARBA00022553"/>
    </source>
</evidence>
<feature type="domain" description="Carrier" evidence="4">
    <location>
        <begin position="855"/>
        <end position="930"/>
    </location>
</feature>
<dbReference type="InterPro" id="IPR013120">
    <property type="entry name" value="FAR_NAD-bd"/>
</dbReference>
<proteinExistence type="predicted"/>
<dbReference type="Proteomes" id="UP000198415">
    <property type="component" value="Unassembled WGS sequence"/>
</dbReference>
<dbReference type="InterPro" id="IPR010080">
    <property type="entry name" value="Thioester_reductase-like_dom"/>
</dbReference>
<dbReference type="SMART" id="SM00822">
    <property type="entry name" value="PKS_KR"/>
    <property type="match status" value="1"/>
</dbReference>
<dbReference type="Gene3D" id="3.30.70.3290">
    <property type="match status" value="1"/>
</dbReference>
<dbReference type="NCBIfam" id="TIGR01746">
    <property type="entry name" value="Thioester-redct"/>
    <property type="match status" value="1"/>
</dbReference>
<dbReference type="FunFam" id="1.10.1200.10:FF:000007">
    <property type="entry name" value="Probable polyketide synthase pks17"/>
    <property type="match status" value="1"/>
</dbReference>
<dbReference type="InterPro" id="IPR020807">
    <property type="entry name" value="PKS_DH"/>
</dbReference>
<dbReference type="InterPro" id="IPR050091">
    <property type="entry name" value="PKS_NRPS_Biosynth_Enz"/>
</dbReference>
<gene>
    <name evidence="5" type="ORF">SAMN06264365_106383</name>
</gene>
<dbReference type="EMBL" id="FZNR01000006">
    <property type="protein sequence ID" value="SNR87995.1"/>
    <property type="molecule type" value="Genomic_DNA"/>
</dbReference>
<dbReference type="CDD" id="cd08956">
    <property type="entry name" value="KR_3_FAS_SDR_x"/>
    <property type="match status" value="1"/>
</dbReference>
<dbReference type="InterPro" id="IPR014043">
    <property type="entry name" value="Acyl_transferase_dom"/>
</dbReference>
<dbReference type="SMART" id="SM01294">
    <property type="entry name" value="PKS_PP_betabranch"/>
    <property type="match status" value="1"/>
</dbReference>
<dbReference type="InterPro" id="IPR055123">
    <property type="entry name" value="SpnB-like_Rossmann"/>
</dbReference>
<keyword evidence="3" id="KW-0808">Transferase</keyword>
<dbReference type="Pfam" id="PF08659">
    <property type="entry name" value="KR"/>
    <property type="match status" value="1"/>
</dbReference>
<dbReference type="Gene3D" id="3.10.129.110">
    <property type="entry name" value="Polyketide synthase dehydratase"/>
    <property type="match status" value="1"/>
</dbReference>
<protein>
    <submittedName>
        <fullName evidence="5">Thioester reductase domain-containing protein</fullName>
    </submittedName>
</protein>
<dbReference type="SMART" id="SM00823">
    <property type="entry name" value="PKS_PP"/>
    <property type="match status" value="1"/>
</dbReference>
<dbReference type="InterPro" id="IPR036291">
    <property type="entry name" value="NAD(P)-bd_dom_sf"/>
</dbReference>
<dbReference type="OrthoDB" id="3406074at2"/>
<evidence type="ECO:0000313" key="6">
    <source>
        <dbReference type="Proteomes" id="UP000198415"/>
    </source>
</evidence>
<dbReference type="SUPFAM" id="SSF51735">
    <property type="entry name" value="NAD(P)-binding Rossmann-fold domains"/>
    <property type="match status" value="3"/>
</dbReference>
<dbReference type="CDD" id="cd05235">
    <property type="entry name" value="SDR_e1"/>
    <property type="match status" value="1"/>
</dbReference>
<evidence type="ECO:0000313" key="5">
    <source>
        <dbReference type="EMBL" id="SNR87995.1"/>
    </source>
</evidence>
<evidence type="ECO:0000256" key="1">
    <source>
        <dbReference type="ARBA" id="ARBA00022450"/>
    </source>
</evidence>
<dbReference type="InterPro" id="IPR016035">
    <property type="entry name" value="Acyl_Trfase/lysoPLipase"/>
</dbReference>
<dbReference type="SMART" id="SM00827">
    <property type="entry name" value="PKS_AT"/>
    <property type="match status" value="1"/>
</dbReference>
<dbReference type="PANTHER" id="PTHR43775:SF51">
    <property type="entry name" value="INACTIVE PHENOLPHTHIOCEROL SYNTHESIS POLYKETIDE SYNTHASE TYPE I PKS1-RELATED"/>
    <property type="match status" value="1"/>
</dbReference>
<accession>A0A238ZX99</accession>
<dbReference type="SUPFAM" id="SSF47336">
    <property type="entry name" value="ACP-like"/>
    <property type="match status" value="1"/>
</dbReference>
<dbReference type="Pfam" id="PF00698">
    <property type="entry name" value="Acyl_transf_1"/>
    <property type="match status" value="1"/>
</dbReference>
<dbReference type="Gene3D" id="3.40.366.10">
    <property type="entry name" value="Malonyl-Coenzyme A Acyl Carrier Protein, domain 2"/>
    <property type="match status" value="1"/>
</dbReference>
<dbReference type="Pfam" id="PF22953">
    <property type="entry name" value="SpnB_Rossmann"/>
    <property type="match status" value="1"/>
</dbReference>
<dbReference type="PANTHER" id="PTHR43775">
    <property type="entry name" value="FATTY ACID SYNTHASE"/>
    <property type="match status" value="1"/>
</dbReference>
<evidence type="ECO:0000259" key="4">
    <source>
        <dbReference type="PROSITE" id="PS50075"/>
    </source>
</evidence>
<keyword evidence="2" id="KW-0597">Phosphoprotein</keyword>
<keyword evidence="1" id="KW-0596">Phosphopantetheine</keyword>
<dbReference type="InterPro" id="IPR009081">
    <property type="entry name" value="PP-bd_ACP"/>
</dbReference>
<evidence type="ECO:0000256" key="3">
    <source>
        <dbReference type="ARBA" id="ARBA00022679"/>
    </source>
</evidence>
<dbReference type="GO" id="GO:0004312">
    <property type="term" value="F:fatty acid synthase activity"/>
    <property type="evidence" value="ECO:0007669"/>
    <property type="project" value="TreeGrafter"/>
</dbReference>
<organism evidence="5 6">
    <name type="scientific">Actinoplanes regularis</name>
    <dbReference type="NCBI Taxonomy" id="52697"/>
    <lineage>
        <taxon>Bacteria</taxon>
        <taxon>Bacillati</taxon>
        <taxon>Actinomycetota</taxon>
        <taxon>Actinomycetes</taxon>
        <taxon>Micromonosporales</taxon>
        <taxon>Micromonosporaceae</taxon>
        <taxon>Actinoplanes</taxon>
    </lineage>
</organism>
<dbReference type="InterPro" id="IPR057326">
    <property type="entry name" value="KR_dom"/>
</dbReference>
<dbReference type="SUPFAM" id="SSF52151">
    <property type="entry name" value="FabD/lysophospholipase-like"/>
    <property type="match status" value="1"/>
</dbReference>
<name>A0A238ZX99_9ACTN</name>